<gene>
    <name evidence="2" type="ORF">I0K15_15900</name>
</gene>
<dbReference type="AlphaFoldDB" id="A0A7S9QCM5"/>
<accession>A0A7S9QCM5</accession>
<organism evidence="2 3">
    <name type="scientific">Pontivivens ytuae</name>
    <dbReference type="NCBI Taxonomy" id="2789856"/>
    <lineage>
        <taxon>Bacteria</taxon>
        <taxon>Pseudomonadati</taxon>
        <taxon>Pseudomonadota</taxon>
        <taxon>Alphaproteobacteria</taxon>
        <taxon>Rhodobacterales</taxon>
        <taxon>Paracoccaceae</taxon>
        <taxon>Pontivivens</taxon>
    </lineage>
</organism>
<name>A0A7S9QCM5_9RHOB</name>
<keyword evidence="3" id="KW-1185">Reference proteome</keyword>
<evidence type="ECO:0000313" key="2">
    <source>
        <dbReference type="EMBL" id="QPH53256.1"/>
    </source>
</evidence>
<dbReference type="Gene3D" id="3.10.180.10">
    <property type="entry name" value="2,3-Dihydroxybiphenyl 1,2-Dioxygenase, domain 1"/>
    <property type="match status" value="1"/>
</dbReference>
<dbReference type="Pfam" id="PF00903">
    <property type="entry name" value="Glyoxalase"/>
    <property type="match status" value="1"/>
</dbReference>
<dbReference type="Proteomes" id="UP000594800">
    <property type="component" value="Chromosome"/>
</dbReference>
<dbReference type="KEGG" id="poz:I0K15_15900"/>
<dbReference type="EMBL" id="CP064942">
    <property type="protein sequence ID" value="QPH53256.1"/>
    <property type="molecule type" value="Genomic_DNA"/>
</dbReference>
<dbReference type="InterPro" id="IPR004360">
    <property type="entry name" value="Glyas_Fos-R_dOase_dom"/>
</dbReference>
<dbReference type="PROSITE" id="PS51819">
    <property type="entry name" value="VOC"/>
    <property type="match status" value="1"/>
</dbReference>
<dbReference type="SUPFAM" id="SSF54593">
    <property type="entry name" value="Glyoxalase/Bleomycin resistance protein/Dihydroxybiphenyl dioxygenase"/>
    <property type="match status" value="1"/>
</dbReference>
<reference evidence="2 3" key="1">
    <citation type="submission" date="2020-11" db="EMBL/GenBank/DDBJ databases">
        <title>Description of Pontivivens ytuae sp. nov. isolated from deep sea sediment of Mariana Trench.</title>
        <authorList>
            <person name="Wang Z."/>
            <person name="Sun Q.-L."/>
            <person name="Xu X.-D."/>
            <person name="Tang Y.-Z."/>
            <person name="Zhang J."/>
        </authorList>
    </citation>
    <scope>NUCLEOTIDE SEQUENCE [LARGE SCALE GENOMIC DNA]</scope>
    <source>
        <strain evidence="2 3">MT2928</strain>
    </source>
</reference>
<dbReference type="InterPro" id="IPR029068">
    <property type="entry name" value="Glyas_Bleomycin-R_OHBP_Dase"/>
</dbReference>
<protein>
    <submittedName>
        <fullName evidence="2">VOC family protein</fullName>
    </submittedName>
</protein>
<feature type="domain" description="VOC" evidence="1">
    <location>
        <begin position="11"/>
        <end position="122"/>
    </location>
</feature>
<evidence type="ECO:0000313" key="3">
    <source>
        <dbReference type="Proteomes" id="UP000594800"/>
    </source>
</evidence>
<proteinExistence type="predicted"/>
<dbReference type="InterPro" id="IPR037523">
    <property type="entry name" value="VOC_core"/>
</dbReference>
<evidence type="ECO:0000259" key="1">
    <source>
        <dbReference type="PROSITE" id="PS51819"/>
    </source>
</evidence>
<sequence length="123" mass="13493">MRTESKGDRHVFAQATPELPVRDVIAAQIHYRDRLGFTIAWHNEDGRIGAVAHGACAIFLRGVDGPIAPVTLWIFAADVDAACRDLTALGADIVDPLADKPWGLRQFTVRDGDGHLIHIHHDL</sequence>